<dbReference type="InterPro" id="IPR000408">
    <property type="entry name" value="Reg_chr_condens"/>
</dbReference>
<protein>
    <submittedName>
        <fullName evidence="4">BNR repeat domain protein</fullName>
    </submittedName>
</protein>
<dbReference type="GO" id="GO:0005085">
    <property type="term" value="F:guanyl-nucleotide exchange factor activity"/>
    <property type="evidence" value="ECO:0007669"/>
    <property type="project" value="TreeGrafter"/>
</dbReference>
<keyword evidence="2" id="KW-0677">Repeat</keyword>
<accession>A0A3B0ZU50</accession>
<dbReference type="Pfam" id="PF25390">
    <property type="entry name" value="WD40_RLD"/>
    <property type="match status" value="1"/>
</dbReference>
<gene>
    <name evidence="4" type="ORF">MNBD_GAMMA22-222</name>
</gene>
<keyword evidence="1" id="KW-0344">Guanine-nucleotide releasing factor</keyword>
<organism evidence="4">
    <name type="scientific">hydrothermal vent metagenome</name>
    <dbReference type="NCBI Taxonomy" id="652676"/>
    <lineage>
        <taxon>unclassified sequences</taxon>
        <taxon>metagenomes</taxon>
        <taxon>ecological metagenomes</taxon>
    </lineage>
</organism>
<dbReference type="PANTHER" id="PTHR45982">
    <property type="entry name" value="REGULATOR OF CHROMOSOME CONDENSATION"/>
    <property type="match status" value="1"/>
</dbReference>
<evidence type="ECO:0000256" key="2">
    <source>
        <dbReference type="ARBA" id="ARBA00022737"/>
    </source>
</evidence>
<dbReference type="Gene3D" id="2.130.10.30">
    <property type="entry name" value="Regulator of chromosome condensation 1/beta-lactamase-inhibitor protein II"/>
    <property type="match status" value="3"/>
</dbReference>
<dbReference type="PANTHER" id="PTHR45982:SF1">
    <property type="entry name" value="REGULATOR OF CHROMOSOME CONDENSATION"/>
    <property type="match status" value="1"/>
</dbReference>
<dbReference type="PRINTS" id="PR00633">
    <property type="entry name" value="RCCNDNSATION"/>
</dbReference>
<dbReference type="Pfam" id="PF00415">
    <property type="entry name" value="RCC1"/>
    <property type="match status" value="1"/>
</dbReference>
<dbReference type="AlphaFoldDB" id="A0A3B0ZU50"/>
<dbReference type="EMBL" id="UOFS01000004">
    <property type="protein sequence ID" value="VAW90912.1"/>
    <property type="molecule type" value="Genomic_DNA"/>
</dbReference>
<evidence type="ECO:0000256" key="1">
    <source>
        <dbReference type="ARBA" id="ARBA00022658"/>
    </source>
</evidence>
<feature type="domain" description="RCC1-like" evidence="3">
    <location>
        <begin position="423"/>
        <end position="807"/>
    </location>
</feature>
<dbReference type="PROSITE" id="PS50012">
    <property type="entry name" value="RCC1_3"/>
    <property type="match status" value="8"/>
</dbReference>
<dbReference type="SUPFAM" id="SSF50985">
    <property type="entry name" value="RCC1/BLIP-II"/>
    <property type="match status" value="3"/>
</dbReference>
<dbReference type="InterPro" id="IPR058923">
    <property type="entry name" value="RCC1-like_dom"/>
</dbReference>
<dbReference type="GO" id="GO:0005737">
    <property type="term" value="C:cytoplasm"/>
    <property type="evidence" value="ECO:0007669"/>
    <property type="project" value="TreeGrafter"/>
</dbReference>
<dbReference type="InterPro" id="IPR051553">
    <property type="entry name" value="Ran_GTPase-activating"/>
</dbReference>
<dbReference type="Pfam" id="PF13540">
    <property type="entry name" value="RCC1_2"/>
    <property type="match status" value="3"/>
</dbReference>
<reference evidence="4" key="1">
    <citation type="submission" date="2018-06" db="EMBL/GenBank/DDBJ databases">
        <authorList>
            <person name="Zhirakovskaya E."/>
        </authorList>
    </citation>
    <scope>NUCLEOTIDE SEQUENCE</scope>
</reference>
<name>A0A3B0ZU50_9ZZZZ</name>
<evidence type="ECO:0000313" key="4">
    <source>
        <dbReference type="EMBL" id="VAW90912.1"/>
    </source>
</evidence>
<dbReference type="InterPro" id="IPR009091">
    <property type="entry name" value="RCC1/BLIP-II"/>
</dbReference>
<sequence length="861" mass="92330">MGILVFGTKKAYQQLFLLSLILMVASCGGGSSSPLPQAPPLPNNIVDITSYAEATCAIRAVDSSLAGSIWCWGSNSSSRLGDPAIIGNEVLKPLQIDASSNWISVSIGFDHICAVSDIGNLYCRGFNRTGNIGVPVKTVASENIYTNFLQIGQANDWQSVAVSETHSCAIKVGGAVYCWGSNGSGQLTSDVAITRTTQIDTPTQIFKGRNANAAIPDDSIWSKLSTSSTFTCGIKNEIISNQAVKSAWCWGWSNAIGNNVINNNPVLFPTPVVLSVTEPTASWLDISTGANHACGIIESINSNPETPSGSLWCWGGNSDGQSGQTNLNDQIFLNPTQVGTAENWITVSAGFYHSCAVNTRNRMFCWGRNANVQLGQLGNDSISQPTLVSNLRDQNWIAVVSGRAHDCAVNQSLNTENKKQSSVRCWGRNLFGQLGNGTINLTTVPNKVINNKAITDDPNIWAQLETGNHHSCAIKTDGTLWCWGLNSEGQLGNKNTSSNLTLNQEARLFSDWSQVSSYGRHNCALRPNATNTGNSLWCWGDNRNGQLGGEFSTPATGATPLNIAIPTLIDSTVTNWKQLSVGSEFSCALKTDDTYWCWGNNAYGKLATQPADINLPFRDEQRQAIQVNLANPTNTAWASVSAGRNSQCGITKIDNALYCWGDNNYEQLGSKSAAQAGSTELYSAKPLQVNPAGITNSSWSSVSMGRRHACAIDTNQLLWCWGDTSNGAIGEETVYDPLATQIVTTPPIQINTKEDSNAGVTSKWQLISVHNNMSCALKSDNSLWCWGANNNGEIGNGNKVLSPVPVNVDSGLVNWQTVAASDNHTCALKSDNSLWCWGDNGDGELGNSNTFVTVPVRALIP</sequence>
<evidence type="ECO:0000259" key="3">
    <source>
        <dbReference type="Pfam" id="PF25390"/>
    </source>
</evidence>
<proteinExistence type="predicted"/>